<dbReference type="AlphaFoldDB" id="A0A9Q3JXY4"/>
<dbReference type="Proteomes" id="UP000765509">
    <property type="component" value="Unassembled WGS sequence"/>
</dbReference>
<keyword evidence="2" id="KW-1185">Reference proteome</keyword>
<dbReference type="InterPro" id="IPR036397">
    <property type="entry name" value="RNaseH_sf"/>
</dbReference>
<gene>
    <name evidence="1" type="ORF">O181_111215</name>
</gene>
<organism evidence="1 2">
    <name type="scientific">Austropuccinia psidii MF-1</name>
    <dbReference type="NCBI Taxonomy" id="1389203"/>
    <lineage>
        <taxon>Eukaryota</taxon>
        <taxon>Fungi</taxon>
        <taxon>Dikarya</taxon>
        <taxon>Basidiomycota</taxon>
        <taxon>Pucciniomycotina</taxon>
        <taxon>Pucciniomycetes</taxon>
        <taxon>Pucciniales</taxon>
        <taxon>Sphaerophragmiaceae</taxon>
        <taxon>Austropuccinia</taxon>
    </lineage>
</organism>
<proteinExistence type="predicted"/>
<dbReference type="Gene3D" id="3.30.420.10">
    <property type="entry name" value="Ribonuclease H-like superfamily/Ribonuclease H"/>
    <property type="match status" value="2"/>
</dbReference>
<dbReference type="SUPFAM" id="SSF53098">
    <property type="entry name" value="Ribonuclease H-like"/>
    <property type="match status" value="1"/>
</dbReference>
<accession>A0A9Q3JXY4</accession>
<dbReference type="GO" id="GO:0003676">
    <property type="term" value="F:nucleic acid binding"/>
    <property type="evidence" value="ECO:0007669"/>
    <property type="project" value="InterPro"/>
</dbReference>
<sequence length="199" mass="22530">MDWVTAIPPSGDKGYNACLFIVDRYNKTPIFLPCHKYDTAMDTALLLWSRAISHTGLFKNIISDRDAKLTFAYGLAERMIQTLEDMIKRFCAYGLELKDSDGLTHSWCTLIPALQLAYKTSVHSSTGQTPAMLEKGWNARLPADTLRKDLIDIHPTASTFKTILDKVKNHAKKSMNEAFDYAKLKWDKSHKVPEFKVGT</sequence>
<comment type="caution">
    <text evidence="1">The sequence shown here is derived from an EMBL/GenBank/DDBJ whole genome shotgun (WGS) entry which is preliminary data.</text>
</comment>
<dbReference type="EMBL" id="AVOT02088289">
    <property type="protein sequence ID" value="MBW0571500.1"/>
    <property type="molecule type" value="Genomic_DNA"/>
</dbReference>
<reference evidence="1" key="1">
    <citation type="submission" date="2021-03" db="EMBL/GenBank/DDBJ databases">
        <title>Draft genome sequence of rust myrtle Austropuccinia psidii MF-1, a brazilian biotype.</title>
        <authorList>
            <person name="Quecine M.C."/>
            <person name="Pachon D.M.R."/>
            <person name="Bonatelli M.L."/>
            <person name="Correr F.H."/>
            <person name="Franceschini L.M."/>
            <person name="Leite T.F."/>
            <person name="Margarido G.R.A."/>
            <person name="Almeida C.A."/>
            <person name="Ferrarezi J.A."/>
            <person name="Labate C.A."/>
        </authorList>
    </citation>
    <scope>NUCLEOTIDE SEQUENCE</scope>
    <source>
        <strain evidence="1">MF-1</strain>
    </source>
</reference>
<evidence type="ECO:0000313" key="1">
    <source>
        <dbReference type="EMBL" id="MBW0571500.1"/>
    </source>
</evidence>
<protein>
    <recommendedName>
        <fullName evidence="3">Integrase catalytic domain-containing protein</fullName>
    </recommendedName>
</protein>
<name>A0A9Q3JXY4_9BASI</name>
<evidence type="ECO:0000313" key="2">
    <source>
        <dbReference type="Proteomes" id="UP000765509"/>
    </source>
</evidence>
<evidence type="ECO:0008006" key="3">
    <source>
        <dbReference type="Google" id="ProtNLM"/>
    </source>
</evidence>
<dbReference type="InterPro" id="IPR012337">
    <property type="entry name" value="RNaseH-like_sf"/>
</dbReference>